<name>A0A8H3LBG8_9GLOM</name>
<dbReference type="Proteomes" id="UP000615446">
    <property type="component" value="Unassembled WGS sequence"/>
</dbReference>
<dbReference type="AlphaFoldDB" id="A0A8H3LBG8"/>
<organism evidence="1 2">
    <name type="scientific">Rhizophagus clarus</name>
    <dbReference type="NCBI Taxonomy" id="94130"/>
    <lineage>
        <taxon>Eukaryota</taxon>
        <taxon>Fungi</taxon>
        <taxon>Fungi incertae sedis</taxon>
        <taxon>Mucoromycota</taxon>
        <taxon>Glomeromycotina</taxon>
        <taxon>Glomeromycetes</taxon>
        <taxon>Glomerales</taxon>
        <taxon>Glomeraceae</taxon>
        <taxon>Rhizophagus</taxon>
    </lineage>
</organism>
<protein>
    <submittedName>
        <fullName evidence="1">Uncharacterized protein</fullName>
    </submittedName>
</protein>
<evidence type="ECO:0000313" key="1">
    <source>
        <dbReference type="EMBL" id="GES82693.1"/>
    </source>
</evidence>
<dbReference type="EMBL" id="BLAL01000062">
    <property type="protein sequence ID" value="GES82693.1"/>
    <property type="molecule type" value="Genomic_DNA"/>
</dbReference>
<evidence type="ECO:0000313" key="2">
    <source>
        <dbReference type="Proteomes" id="UP000615446"/>
    </source>
</evidence>
<accession>A0A8H3LBG8</accession>
<comment type="caution">
    <text evidence="1">The sequence shown here is derived from an EMBL/GenBank/DDBJ whole genome shotgun (WGS) entry which is preliminary data.</text>
</comment>
<proteinExistence type="predicted"/>
<reference evidence="1" key="1">
    <citation type="submission" date="2019-10" db="EMBL/GenBank/DDBJ databases">
        <title>Conservation and host-specific expression of non-tandemly repeated heterogenous ribosome RNA gene in arbuscular mycorrhizal fungi.</title>
        <authorList>
            <person name="Maeda T."/>
            <person name="Kobayashi Y."/>
            <person name="Nakagawa T."/>
            <person name="Ezawa T."/>
            <person name="Yamaguchi K."/>
            <person name="Bino T."/>
            <person name="Nishimoto Y."/>
            <person name="Shigenobu S."/>
            <person name="Kawaguchi M."/>
        </authorList>
    </citation>
    <scope>NUCLEOTIDE SEQUENCE</scope>
    <source>
        <strain evidence="1">HR1</strain>
    </source>
</reference>
<gene>
    <name evidence="1" type="ORF">RCL2_000988300</name>
</gene>
<sequence>MSTITTKFVTDHKLTNEMSLEELSQYAPEILELLTTEGGSEAGEVNICQVSFDNTCSDEIIKETAQRIVWDNLSERDVKAISRTLVKTASNPVVGLSCLSRLRRELRTLNASEKIISATKIPEITKESNKIQKERSEQRKNKGINFPDHFLLESVKKRLDEYNISNMPDKQALANVMIMLCICPAEIKNLRIFNGNEERARQLLTWIQEAISSRQLQDPGKPGSTYLSTFLKKDEFISETESRKHLLPSSLRKLGSVFASVAHGSKNPSKANTYATRVELTNDQKHSSDIIMTHDSGVEHPIIIENIIKHMIPNEQEDIRYIKKLDDYNFEYISLKRTVKRLEKYVKFLESELDILDECVDRETVIDLIHEIVLSLISKRGLKRNRNFSYTIETDTSEESDSGEIVEESHGY</sequence>